<evidence type="ECO:0000313" key="2">
    <source>
        <dbReference type="EMBL" id="MBC9225795.1"/>
    </source>
</evidence>
<dbReference type="RefSeq" id="WP_154595561.1">
    <property type="nucleotide sequence ID" value="NZ_CP060587.1"/>
</dbReference>
<evidence type="ECO:0000313" key="3">
    <source>
        <dbReference type="EMBL" id="QNL95148.1"/>
    </source>
</evidence>
<accession>A0A8I0ETB0</accession>
<evidence type="ECO:0000313" key="5">
    <source>
        <dbReference type="Proteomes" id="UP000620591"/>
    </source>
</evidence>
<protein>
    <submittedName>
        <fullName evidence="2">Molybdopterin-guanine dinucleotide biosynthesis protein</fullName>
    </submittedName>
</protein>
<dbReference type="EMBL" id="CP060587">
    <property type="protein sequence ID" value="QNL95148.1"/>
    <property type="molecule type" value="Genomic_DNA"/>
</dbReference>
<proteinExistence type="predicted"/>
<organism evidence="2 5">
    <name type="scientific">Aeromicrobium senzhongii</name>
    <dbReference type="NCBI Taxonomy" id="2663859"/>
    <lineage>
        <taxon>Bacteria</taxon>
        <taxon>Bacillati</taxon>
        <taxon>Actinomycetota</taxon>
        <taxon>Actinomycetes</taxon>
        <taxon>Propionibacteriales</taxon>
        <taxon>Nocardioidaceae</taxon>
        <taxon>Aeromicrobium</taxon>
    </lineage>
</organism>
<evidence type="ECO:0000313" key="4">
    <source>
        <dbReference type="Proteomes" id="UP000515871"/>
    </source>
</evidence>
<evidence type="ECO:0000259" key="1">
    <source>
        <dbReference type="Pfam" id="PF20058"/>
    </source>
</evidence>
<dbReference type="EMBL" id="JACTVM010000001">
    <property type="protein sequence ID" value="MBC9225795.1"/>
    <property type="molecule type" value="Genomic_DNA"/>
</dbReference>
<reference evidence="2" key="1">
    <citation type="submission" date="2020-09" db="EMBL/GenBank/DDBJ databases">
        <title>Novel species in genus Aeromicrobium.</title>
        <authorList>
            <person name="Zhang G."/>
        </authorList>
    </citation>
    <scope>NUCLEOTIDE SEQUENCE</scope>
    <source>
        <strain evidence="3">Zg-629</strain>
        <strain evidence="4">zg-629</strain>
        <strain evidence="2">Zg-636</strain>
    </source>
</reference>
<dbReference type="AlphaFoldDB" id="A0A8I0ETB0"/>
<dbReference type="InterPro" id="IPR045598">
    <property type="entry name" value="DUF6457"/>
</dbReference>
<dbReference type="Proteomes" id="UP000620591">
    <property type="component" value="Unassembled WGS sequence"/>
</dbReference>
<gene>
    <name evidence="3" type="ORF">H9L21_04180</name>
    <name evidence="2" type="ORF">IBG24_05655</name>
</gene>
<sequence>MSNDDEILQRWWRQLCTALGVDPDADPDVLLDLAGTAAHAVVRPAAPLTTFLVGYAAGLADADAAGMDSLVERAERAAEDFG</sequence>
<keyword evidence="4" id="KW-1185">Reference proteome</keyword>
<dbReference type="Proteomes" id="UP000515871">
    <property type="component" value="Chromosome"/>
</dbReference>
<dbReference type="Pfam" id="PF20058">
    <property type="entry name" value="DUF6457"/>
    <property type="match status" value="1"/>
</dbReference>
<feature type="domain" description="DUF6457" evidence="1">
    <location>
        <begin position="4"/>
        <end position="80"/>
    </location>
</feature>
<name>A0A8I0ETB0_9ACTN</name>